<reference evidence="5 6" key="1">
    <citation type="submission" date="2015-12" db="EMBL/GenBank/DDBJ databases">
        <title>Draft genome sequence of Mesorhizobium sp. UFLA 01-765, a multitolerant efficient symbiont and plant-growth promoting strain isolated from Zn-mining soil using Leucaena leucocephala as a trap plant.</title>
        <authorList>
            <person name="Rangel W.M."/>
            <person name="Thijs S."/>
            <person name="Longatti S.M."/>
            <person name="Moreira F.M."/>
            <person name="Weyens N."/>
            <person name="Vangronsveld J."/>
            <person name="Van Hamme J.D."/>
            <person name="Bottos E.M."/>
            <person name="Rineau F."/>
        </authorList>
    </citation>
    <scope>NUCLEOTIDE SEQUENCE [LARGE SCALE GENOMIC DNA]</scope>
    <source>
        <strain evidence="5 6">UFLA 01-765</strain>
    </source>
</reference>
<dbReference type="PROSITE" id="PS50949">
    <property type="entry name" value="HTH_GNTR"/>
    <property type="match status" value="1"/>
</dbReference>
<dbReference type="SMART" id="SM00345">
    <property type="entry name" value="HTH_GNTR"/>
    <property type="match status" value="1"/>
</dbReference>
<evidence type="ECO:0000313" key="6">
    <source>
        <dbReference type="Proteomes" id="UP000053176"/>
    </source>
</evidence>
<dbReference type="PANTHER" id="PTHR43537">
    <property type="entry name" value="TRANSCRIPTIONAL REGULATOR, GNTR FAMILY"/>
    <property type="match status" value="1"/>
</dbReference>
<gene>
    <name evidence="5" type="ORF">AU467_18855</name>
</gene>
<dbReference type="InterPro" id="IPR036390">
    <property type="entry name" value="WH_DNA-bd_sf"/>
</dbReference>
<proteinExistence type="predicted"/>
<dbReference type="GO" id="GO:0003677">
    <property type="term" value="F:DNA binding"/>
    <property type="evidence" value="ECO:0007669"/>
    <property type="project" value="UniProtKB-KW"/>
</dbReference>
<dbReference type="PANTHER" id="PTHR43537:SF5">
    <property type="entry name" value="UXU OPERON TRANSCRIPTIONAL REGULATOR"/>
    <property type="match status" value="1"/>
</dbReference>
<accession>A0A124GGJ7</accession>
<protein>
    <recommendedName>
        <fullName evidence="4">HTH gntR-type domain-containing protein</fullName>
    </recommendedName>
</protein>
<keyword evidence="2" id="KW-0238">DNA-binding</keyword>
<dbReference type="Gene3D" id="1.10.10.10">
    <property type="entry name" value="Winged helix-like DNA-binding domain superfamily/Winged helix DNA-binding domain"/>
    <property type="match status" value="1"/>
</dbReference>
<sequence length="219" mass="25037">MDTGAIFELLRYRICTLQYPPGTALKEIELSEEFGVSRTPIRQAIQRLELAGLVQPVIGHGTIVKSIDLQSVRHLLQYRLQLALMLEHFLSTTDVEETIEKLRKCHAMNAALERDFSPQGFAQVSHDVRWIICDRITNPFLAQNWIDTYYLASRVWFLCLPAEKDHFIALQAEEITRLIDSFRSGEARRVATTVHDVLQTWVADVWQSIASGRLSISVT</sequence>
<feature type="domain" description="HTH gntR-type" evidence="4">
    <location>
        <begin position="1"/>
        <end position="67"/>
    </location>
</feature>
<evidence type="ECO:0000256" key="3">
    <source>
        <dbReference type="ARBA" id="ARBA00023163"/>
    </source>
</evidence>
<dbReference type="EMBL" id="LPWA01000100">
    <property type="protein sequence ID" value="KUM27018.1"/>
    <property type="molecule type" value="Genomic_DNA"/>
</dbReference>
<keyword evidence="3" id="KW-0804">Transcription</keyword>
<comment type="caution">
    <text evidence="5">The sequence shown here is derived from an EMBL/GenBank/DDBJ whole genome shotgun (WGS) entry which is preliminary data.</text>
</comment>
<organism evidence="5 6">
    <name type="scientific">Rhizobium loti</name>
    <name type="common">Mesorhizobium loti</name>
    <dbReference type="NCBI Taxonomy" id="381"/>
    <lineage>
        <taxon>Bacteria</taxon>
        <taxon>Pseudomonadati</taxon>
        <taxon>Pseudomonadota</taxon>
        <taxon>Alphaproteobacteria</taxon>
        <taxon>Hyphomicrobiales</taxon>
        <taxon>Phyllobacteriaceae</taxon>
        <taxon>Mesorhizobium</taxon>
    </lineage>
</organism>
<dbReference type="InterPro" id="IPR036388">
    <property type="entry name" value="WH-like_DNA-bd_sf"/>
</dbReference>
<dbReference type="GO" id="GO:0003700">
    <property type="term" value="F:DNA-binding transcription factor activity"/>
    <property type="evidence" value="ECO:0007669"/>
    <property type="project" value="InterPro"/>
</dbReference>
<evidence type="ECO:0000256" key="2">
    <source>
        <dbReference type="ARBA" id="ARBA00023125"/>
    </source>
</evidence>
<evidence type="ECO:0000256" key="1">
    <source>
        <dbReference type="ARBA" id="ARBA00023015"/>
    </source>
</evidence>
<dbReference type="CDD" id="cd07377">
    <property type="entry name" value="WHTH_GntR"/>
    <property type="match status" value="1"/>
</dbReference>
<keyword evidence="1" id="KW-0805">Transcription regulation</keyword>
<dbReference type="PRINTS" id="PR00035">
    <property type="entry name" value="HTHGNTR"/>
</dbReference>
<dbReference type="Pfam" id="PF00392">
    <property type="entry name" value="GntR"/>
    <property type="match status" value="1"/>
</dbReference>
<name>A0A124GGJ7_RHILI</name>
<dbReference type="Proteomes" id="UP000053176">
    <property type="component" value="Unassembled WGS sequence"/>
</dbReference>
<dbReference type="SUPFAM" id="SSF46785">
    <property type="entry name" value="Winged helix' DNA-binding domain"/>
    <property type="match status" value="1"/>
</dbReference>
<dbReference type="AlphaFoldDB" id="A0A124GGJ7"/>
<evidence type="ECO:0000259" key="4">
    <source>
        <dbReference type="PROSITE" id="PS50949"/>
    </source>
</evidence>
<dbReference type="InterPro" id="IPR000524">
    <property type="entry name" value="Tscrpt_reg_HTH_GntR"/>
</dbReference>
<evidence type="ECO:0000313" key="5">
    <source>
        <dbReference type="EMBL" id="KUM27018.1"/>
    </source>
</evidence>